<dbReference type="InterPro" id="IPR004813">
    <property type="entry name" value="OPT"/>
</dbReference>
<feature type="transmembrane region" description="Helical" evidence="10">
    <location>
        <begin position="466"/>
        <end position="487"/>
    </location>
</feature>
<keyword evidence="8 10" id="KW-0472">Membrane</keyword>
<feature type="transmembrane region" description="Helical" evidence="10">
    <location>
        <begin position="336"/>
        <end position="359"/>
    </location>
</feature>
<feature type="region of interest" description="Disordered" evidence="9">
    <location>
        <begin position="1"/>
        <end position="54"/>
    </location>
</feature>
<dbReference type="Proteomes" id="UP000822688">
    <property type="component" value="Chromosome 1"/>
</dbReference>
<organism evidence="11 12">
    <name type="scientific">Ceratodon purpureus</name>
    <name type="common">Fire moss</name>
    <name type="synonym">Dicranum purpureum</name>
    <dbReference type="NCBI Taxonomy" id="3225"/>
    <lineage>
        <taxon>Eukaryota</taxon>
        <taxon>Viridiplantae</taxon>
        <taxon>Streptophyta</taxon>
        <taxon>Embryophyta</taxon>
        <taxon>Bryophyta</taxon>
        <taxon>Bryophytina</taxon>
        <taxon>Bryopsida</taxon>
        <taxon>Dicranidae</taxon>
        <taxon>Pseudoditrichales</taxon>
        <taxon>Ditrichaceae</taxon>
        <taxon>Ceratodon</taxon>
    </lineage>
</organism>
<accession>A0A8T0J9M8</accession>
<evidence type="ECO:0000256" key="3">
    <source>
        <dbReference type="ARBA" id="ARBA00022448"/>
    </source>
</evidence>
<feature type="transmembrane region" description="Helical" evidence="10">
    <location>
        <begin position="126"/>
        <end position="148"/>
    </location>
</feature>
<comment type="subcellular location">
    <subcellularLocation>
        <location evidence="1">Membrane</location>
        <topology evidence="1">Multi-pass membrane protein</topology>
    </subcellularLocation>
</comment>
<feature type="transmembrane region" description="Helical" evidence="10">
    <location>
        <begin position="699"/>
        <end position="716"/>
    </location>
</feature>
<dbReference type="PANTHER" id="PTHR22601">
    <property type="entry name" value="ISP4 LIKE PROTEIN"/>
    <property type="match status" value="1"/>
</dbReference>
<proteinExistence type="inferred from homology"/>
<evidence type="ECO:0000256" key="10">
    <source>
        <dbReference type="SAM" id="Phobius"/>
    </source>
</evidence>
<feature type="transmembrane region" description="Helical" evidence="10">
    <location>
        <begin position="578"/>
        <end position="600"/>
    </location>
</feature>
<keyword evidence="7 10" id="KW-1133">Transmembrane helix</keyword>
<dbReference type="GO" id="GO:0035673">
    <property type="term" value="F:oligopeptide transmembrane transporter activity"/>
    <property type="evidence" value="ECO:0007669"/>
    <property type="project" value="InterPro"/>
</dbReference>
<evidence type="ECO:0000256" key="9">
    <source>
        <dbReference type="SAM" id="MobiDB-lite"/>
    </source>
</evidence>
<gene>
    <name evidence="11" type="ORF">KC19_1G233900</name>
</gene>
<feature type="transmembrane region" description="Helical" evidence="10">
    <location>
        <begin position="96"/>
        <end position="114"/>
    </location>
</feature>
<dbReference type="NCBIfam" id="TIGR00728">
    <property type="entry name" value="OPT_sfam"/>
    <property type="match status" value="1"/>
</dbReference>
<feature type="transmembrane region" description="Helical" evidence="10">
    <location>
        <begin position="169"/>
        <end position="196"/>
    </location>
</feature>
<feature type="transmembrane region" description="Helical" evidence="10">
    <location>
        <begin position="202"/>
        <end position="223"/>
    </location>
</feature>
<reference evidence="11" key="1">
    <citation type="submission" date="2020-06" db="EMBL/GenBank/DDBJ databases">
        <title>WGS assembly of Ceratodon purpureus strain R40.</title>
        <authorList>
            <person name="Carey S.B."/>
            <person name="Jenkins J."/>
            <person name="Shu S."/>
            <person name="Lovell J.T."/>
            <person name="Sreedasyam A."/>
            <person name="Maumus F."/>
            <person name="Tiley G.P."/>
            <person name="Fernandez-Pozo N."/>
            <person name="Barry K."/>
            <person name="Chen C."/>
            <person name="Wang M."/>
            <person name="Lipzen A."/>
            <person name="Daum C."/>
            <person name="Saski C.A."/>
            <person name="Payton A.C."/>
            <person name="Mcbreen J.C."/>
            <person name="Conrad R.E."/>
            <person name="Kollar L.M."/>
            <person name="Olsson S."/>
            <person name="Huttunen S."/>
            <person name="Landis J.B."/>
            <person name="Wickett N.J."/>
            <person name="Johnson M.G."/>
            <person name="Rensing S.A."/>
            <person name="Grimwood J."/>
            <person name="Schmutz J."/>
            <person name="Mcdaniel S.F."/>
        </authorList>
    </citation>
    <scope>NUCLEOTIDE SEQUENCE</scope>
    <source>
        <strain evidence="11">R40</strain>
    </source>
</reference>
<feature type="transmembrane region" description="Helical" evidence="10">
    <location>
        <begin position="650"/>
        <end position="668"/>
    </location>
</feature>
<evidence type="ECO:0000256" key="7">
    <source>
        <dbReference type="ARBA" id="ARBA00022989"/>
    </source>
</evidence>
<evidence type="ECO:0000313" key="11">
    <source>
        <dbReference type="EMBL" id="KAG0592205.1"/>
    </source>
</evidence>
<evidence type="ECO:0000256" key="6">
    <source>
        <dbReference type="ARBA" id="ARBA00022927"/>
    </source>
</evidence>
<sequence>MAPQTEDTAPVVDSSAEEVPEKNNHEHNMEHHDNSSHNHQESPVKPTDNSNYVSNEQKLKGLDGEEAVPDQSPIEEVALTVSTVDDPSTPVYTFRMWTLGILSCAILAFLNQFFSYRSEPLGIGAVSAQIAALPLGRLMAATLPTTVYRVPFTNWKWTMNPGPFNVKEHVLITIFANSGAGGAYAIGIVTIVKAYYKKKITFFVGLLITITTQMMGYGWAGIFREYLVKPAQMWWPANLVQVSLFRTLHEKDVRLKGGLTRIQFFLIALTCSFCYYALPGYMFAILSSLSWVCWAWPRSVTAQQVGSGMKGLGVGAFALDWASVSSYLGSPLATPFFAIANIFLGFLIVMYVITPISYYTDLYHARTFPLFSSRFFRSNGQPYDINKVINSNFHLDEAAYEEYGQLHLSTFFAITYGVGFAALTSTLTHVMLFHGWEIWQRSKSSLNEKPDVHTRLMGKYKEVPQVWFLGILASMIIISIAACEVYNEQLQLRWWGVLLACALALFFTLPIGVITAITNQTPGLNIITEYLMGIISPGRPVANVCFKTYGYISMTQAVYFLSDFKLGHYMKIPPRAMFNVQILGTVIAAIMNLGTAWWLLTSIPNICEAEILPANSPWTCPSDQVFFDASVIWGLIGPKRMFGKLGNYNAVNWFFLAGAVAPVPFWILHKIFPKKKWPTYVYTPILIGATGMMPPATAVNYTSWFMVGFIFNYVVFKYRKVWWQRYNYVLSAALDAGLAFMGVLLYFVLQLEEKNMSWWGENLDNCPLATCPTHPGIVKKGCPVF</sequence>
<dbReference type="GO" id="GO:0016020">
    <property type="term" value="C:membrane"/>
    <property type="evidence" value="ECO:0007669"/>
    <property type="project" value="UniProtKB-SubCell"/>
</dbReference>
<keyword evidence="3" id="KW-0813">Transport</keyword>
<name>A0A8T0J9M8_CERPU</name>
<evidence type="ECO:0000256" key="2">
    <source>
        <dbReference type="ARBA" id="ARBA00005484"/>
    </source>
</evidence>
<evidence type="ECO:0000256" key="4">
    <source>
        <dbReference type="ARBA" id="ARBA00022692"/>
    </source>
</evidence>
<keyword evidence="5" id="KW-0571">Peptide transport</keyword>
<dbReference type="GO" id="GO:0015031">
    <property type="term" value="P:protein transport"/>
    <property type="evidence" value="ECO:0007669"/>
    <property type="project" value="UniProtKB-KW"/>
</dbReference>
<evidence type="ECO:0000256" key="1">
    <source>
        <dbReference type="ARBA" id="ARBA00004141"/>
    </source>
</evidence>
<dbReference type="AlphaFoldDB" id="A0A8T0J9M8"/>
<keyword evidence="4 10" id="KW-0812">Transmembrane</keyword>
<evidence type="ECO:0000256" key="8">
    <source>
        <dbReference type="ARBA" id="ARBA00023136"/>
    </source>
</evidence>
<feature type="transmembrane region" description="Helical" evidence="10">
    <location>
        <begin position="493"/>
        <end position="517"/>
    </location>
</feature>
<dbReference type="Pfam" id="PF03169">
    <property type="entry name" value="OPT"/>
    <property type="match status" value="1"/>
</dbReference>
<comment type="similarity">
    <text evidence="2">Belongs to the oligopeptide OPT transporter (TC 2.A.67.1) family.</text>
</comment>
<evidence type="ECO:0000256" key="5">
    <source>
        <dbReference type="ARBA" id="ARBA00022856"/>
    </source>
</evidence>
<comment type="caution">
    <text evidence="11">The sequence shown here is derived from an EMBL/GenBank/DDBJ whole genome shotgun (WGS) entry which is preliminary data.</text>
</comment>
<evidence type="ECO:0000313" key="12">
    <source>
        <dbReference type="Proteomes" id="UP000822688"/>
    </source>
</evidence>
<dbReference type="EMBL" id="CM026421">
    <property type="protein sequence ID" value="KAG0592205.1"/>
    <property type="molecule type" value="Genomic_DNA"/>
</dbReference>
<dbReference type="InterPro" id="IPR004648">
    <property type="entry name" value="Oligpept_transpt"/>
</dbReference>
<feature type="transmembrane region" description="Helical" evidence="10">
    <location>
        <begin position="411"/>
        <end position="433"/>
    </location>
</feature>
<feature type="transmembrane region" description="Helical" evidence="10">
    <location>
        <begin position="728"/>
        <end position="749"/>
    </location>
</feature>
<protein>
    <submittedName>
        <fullName evidence="11">Uncharacterized protein</fullName>
    </submittedName>
</protein>
<keyword evidence="6" id="KW-0653">Protein transport</keyword>
<dbReference type="NCBIfam" id="TIGR00727">
    <property type="entry name" value="ISP4_OPT"/>
    <property type="match status" value="1"/>
</dbReference>
<feature type="compositionally biased region" description="Basic and acidic residues" evidence="9">
    <location>
        <begin position="19"/>
        <end position="42"/>
    </location>
</feature>
<feature type="transmembrane region" description="Helical" evidence="10">
    <location>
        <begin position="264"/>
        <end position="291"/>
    </location>
</feature>
<keyword evidence="12" id="KW-1185">Reference proteome</keyword>